<accession>A0A3B4FI54</accession>
<protein>
    <recommendedName>
        <fullName evidence="2">Non-SMC condensin II complex, subunit G2</fullName>
    </recommendedName>
</protein>
<dbReference type="AlphaFoldDB" id="A0A3B4FI54"/>
<reference evidence="1" key="1">
    <citation type="submission" date="2023-09" db="UniProtKB">
        <authorList>
            <consortium name="Ensembl"/>
        </authorList>
    </citation>
    <scope>IDENTIFICATION</scope>
</reference>
<dbReference type="GeneTree" id="ENSGT00490000043432"/>
<dbReference type="PANTHER" id="PTHR16199:SF4">
    <property type="entry name" value="CONDENSIN-2 COMPLEX SUBUNIT G2"/>
    <property type="match status" value="1"/>
</dbReference>
<dbReference type="GO" id="GO:0000070">
    <property type="term" value="P:mitotic sister chromatid segregation"/>
    <property type="evidence" value="ECO:0007669"/>
    <property type="project" value="TreeGrafter"/>
</dbReference>
<dbReference type="STRING" id="303518.ENSPNYP00000009553"/>
<proteinExistence type="predicted"/>
<dbReference type="GO" id="GO:0000796">
    <property type="term" value="C:condensin complex"/>
    <property type="evidence" value="ECO:0007669"/>
    <property type="project" value="TreeGrafter"/>
</dbReference>
<name>A0A3B4FI54_9CICH</name>
<dbReference type="PANTHER" id="PTHR16199">
    <property type="entry name" value="CONDENSIN-2 COMPLEX SUBUNIT G2"/>
    <property type="match status" value="1"/>
</dbReference>
<dbReference type="Ensembl" id="ENSPNYT00000009772.1">
    <property type="protein sequence ID" value="ENSPNYP00000009553.1"/>
    <property type="gene ID" value="ENSPNYG00000007211.1"/>
</dbReference>
<evidence type="ECO:0000313" key="1">
    <source>
        <dbReference type="Ensembl" id="ENSPNYP00000009553.1"/>
    </source>
</evidence>
<evidence type="ECO:0008006" key="2">
    <source>
        <dbReference type="Google" id="ProtNLM"/>
    </source>
</evidence>
<organism evidence="1">
    <name type="scientific">Pundamilia nyererei</name>
    <dbReference type="NCBI Taxonomy" id="303518"/>
    <lineage>
        <taxon>Eukaryota</taxon>
        <taxon>Metazoa</taxon>
        <taxon>Chordata</taxon>
        <taxon>Craniata</taxon>
        <taxon>Vertebrata</taxon>
        <taxon>Euteleostomi</taxon>
        <taxon>Actinopterygii</taxon>
        <taxon>Neopterygii</taxon>
        <taxon>Teleostei</taxon>
        <taxon>Neoteleostei</taxon>
        <taxon>Acanthomorphata</taxon>
        <taxon>Ovalentaria</taxon>
        <taxon>Cichlomorphae</taxon>
        <taxon>Cichliformes</taxon>
        <taxon>Cichlidae</taxon>
        <taxon>African cichlids</taxon>
        <taxon>Pseudocrenilabrinae</taxon>
        <taxon>Haplochromini</taxon>
        <taxon>Pundamilia</taxon>
    </lineage>
</organism>
<dbReference type="GO" id="GO:0005634">
    <property type="term" value="C:nucleus"/>
    <property type="evidence" value="ECO:0007669"/>
    <property type="project" value="TreeGrafter"/>
</dbReference>
<sequence>MDHLLARLAIDSHSVSKRIVDLLFKSFFPVNESEKEWCNRCITLIQMNPMAARKFYQFAYRHTAPTNISKFCLYQIRRKCAETRAQAVSSVCVCSSQQAAPALLGKDMTIVPSLLEVVVILWRSVSKALKQNEEAQKYTCAKFGSVMSKYFQAFEDERATVPLIQLASFMPPTAVPMFSCGVMSRLRRMDSGAAPAQYSQLLDCLCSWGQAADILELITDWLTESLPKKATSGRKVCIMETVEAKPDLALAYLEHIFSHTSTREKVLALGAKPLKQLHTVLGNWKLVLYSHLSSTTEDPKHASVETALNAFKHHGRLGAHLQHNVRLIALSVIRLSTLIVNISEWVLSLFVVFVLFWSQSFLTVCRDVLLVGLGDETFKGQILHLCSLILLSGERFRWSALLPILKEVANSYAPEDSKETEENQEDPTTVVLGVVSNIFQKIIELLARRLRKDPEEGKQVFQNFYLLKSLMDLAVPVTELMWDFLEILTFVFFLKIEHPEAVIIPESVDDMPPLSRILLSVLLKSQPVTRSVLNVSFH</sequence>